<evidence type="ECO:0000256" key="1">
    <source>
        <dbReference type="ARBA" id="ARBA00005836"/>
    </source>
</evidence>
<dbReference type="InterPro" id="IPR045569">
    <property type="entry name" value="Metalloprtase-TldD/E_C"/>
</dbReference>
<sequence>MIFEYKEDVIYAYPSGIFRGSSRIEVKRKLSHGKWILNSTQDDQFPSKKFEECKSFIHPSVNEWDSAEKRLEGVEATVVSKRITRKVTSRVDCIEEKVVNYVELNNIKFGYTGNISDVKAVIDFLKYQQSPKIKERKFGLERVKAVLDPEATAHLFHNIISLLRGDLPKLKEGERLFGLDVKVYDDPLNSNLVGFSVFDDEGVKTNKRVLIEDGTIVNYLGTLTSTYGEPGNARGSIPSPDYFNLDIKGGEWKFDEIIEDTKGGIIIIGANRSEIIGNSIRIFPRDVIQIGGKGIVAREIAIPIQELASMDSLSKETRSSFIDENHGAMAPFSRLMVRVMIY</sequence>
<name>A0A031LM93_9CREN</name>
<dbReference type="Proteomes" id="UP000024332">
    <property type="component" value="Unassembled WGS sequence"/>
</dbReference>
<dbReference type="InterPro" id="IPR036059">
    <property type="entry name" value="TldD/PmbA_sf"/>
</dbReference>
<dbReference type="Pfam" id="PF19289">
    <property type="entry name" value="PmbA_TldD_3rd"/>
    <property type="match status" value="1"/>
</dbReference>
<keyword evidence="4" id="KW-1185">Reference proteome</keyword>
<dbReference type="SUPFAM" id="SSF111283">
    <property type="entry name" value="Putative modulator of DNA gyrase, PmbA/TldD"/>
    <property type="match status" value="1"/>
</dbReference>
<dbReference type="GO" id="GO:0006508">
    <property type="term" value="P:proteolysis"/>
    <property type="evidence" value="ECO:0007669"/>
    <property type="project" value="InterPro"/>
</dbReference>
<comment type="caution">
    <text evidence="3">The sequence shown here is derived from an EMBL/GenBank/DDBJ whole genome shotgun (WGS) entry which is preliminary data.</text>
</comment>
<gene>
    <name evidence="3" type="ORF">CM19_11120</name>
</gene>
<dbReference type="PANTHER" id="PTHR30624">
    <property type="entry name" value="UNCHARACTERIZED PROTEIN TLDD AND PMBA"/>
    <property type="match status" value="1"/>
</dbReference>
<accession>A0A031LM93</accession>
<dbReference type="EMBL" id="JFZT01000057">
    <property type="protein sequence ID" value="EZQ02018.1"/>
    <property type="molecule type" value="Genomic_DNA"/>
</dbReference>
<feature type="domain" description="Metalloprotease TldD/E C-terminal" evidence="2">
    <location>
        <begin position="142"/>
        <end position="272"/>
    </location>
</feature>
<comment type="similarity">
    <text evidence="1">Belongs to the peptidase U62 family.</text>
</comment>
<dbReference type="GO" id="GO:0008237">
    <property type="term" value="F:metallopeptidase activity"/>
    <property type="evidence" value="ECO:0007669"/>
    <property type="project" value="InterPro"/>
</dbReference>
<dbReference type="AlphaFoldDB" id="A0A031LM93"/>
<dbReference type="PANTHER" id="PTHR30624:SF0">
    <property type="entry name" value="METALLOPROTEASE SLR0863"/>
    <property type="match status" value="1"/>
</dbReference>
<evidence type="ECO:0000259" key="2">
    <source>
        <dbReference type="Pfam" id="PF19289"/>
    </source>
</evidence>
<evidence type="ECO:0000313" key="3">
    <source>
        <dbReference type="EMBL" id="EZQ02018.1"/>
    </source>
</evidence>
<dbReference type="GO" id="GO:0005829">
    <property type="term" value="C:cytosol"/>
    <property type="evidence" value="ECO:0007669"/>
    <property type="project" value="TreeGrafter"/>
</dbReference>
<protein>
    <recommendedName>
        <fullName evidence="2">Metalloprotease TldD/E C-terminal domain-containing protein</fullName>
    </recommendedName>
</protein>
<dbReference type="RefSeq" id="WP_048100406.1">
    <property type="nucleotide sequence ID" value="NZ_JFZT01000057.1"/>
</dbReference>
<proteinExistence type="inferred from homology"/>
<dbReference type="InterPro" id="IPR051463">
    <property type="entry name" value="Peptidase_U62_metallo"/>
</dbReference>
<reference evidence="3 4" key="1">
    <citation type="submission" date="2014-03" db="EMBL/GenBank/DDBJ databases">
        <title>Draft genome sequence of the novel thermoacidophilic archaea Acidianus copahuensis ALE1 strain, isolated from Copahue volcanic area in Neuquen Argentina.</title>
        <authorList>
            <person name="Urbieta M.S."/>
            <person name="Rascovan N."/>
            <person name="Castro C."/>
            <person name="Revale S."/>
            <person name="Giaveno M.A."/>
            <person name="Vazquez M.P."/>
            <person name="Donati E.R."/>
        </authorList>
    </citation>
    <scope>NUCLEOTIDE SEQUENCE [LARGE SCALE GENOMIC DNA]</scope>
    <source>
        <strain evidence="3 4">ALE1</strain>
    </source>
</reference>
<organism evidence="3 4">
    <name type="scientific">Candidatus Acidianus copahuensis</name>
    <dbReference type="NCBI Taxonomy" id="1160895"/>
    <lineage>
        <taxon>Archaea</taxon>
        <taxon>Thermoproteota</taxon>
        <taxon>Thermoprotei</taxon>
        <taxon>Sulfolobales</taxon>
        <taxon>Sulfolobaceae</taxon>
        <taxon>Acidianus</taxon>
    </lineage>
</organism>
<dbReference type="OrthoDB" id="84520at2157"/>
<evidence type="ECO:0000313" key="4">
    <source>
        <dbReference type="Proteomes" id="UP000024332"/>
    </source>
</evidence>
<dbReference type="STRING" id="1160895.CM19_11120"/>